<keyword evidence="2" id="KW-1185">Reference proteome</keyword>
<name>B7KC56_GLOC7</name>
<dbReference type="Proteomes" id="UP000002384">
    <property type="component" value="Chromosome"/>
</dbReference>
<evidence type="ECO:0000313" key="1">
    <source>
        <dbReference type="EMBL" id="ACK68879.1"/>
    </source>
</evidence>
<gene>
    <name evidence="1" type="ordered locus">PCC7424_0413</name>
</gene>
<dbReference type="EMBL" id="CP001291">
    <property type="protein sequence ID" value="ACK68879.1"/>
    <property type="molecule type" value="Genomic_DNA"/>
</dbReference>
<proteinExistence type="predicted"/>
<accession>B7KC56</accession>
<dbReference type="STRING" id="65393.PCC7424_0413"/>
<organism evidence="1 2">
    <name type="scientific">Gloeothece citriformis (strain PCC 7424)</name>
    <name type="common">Cyanothece sp. (strain PCC 7424)</name>
    <dbReference type="NCBI Taxonomy" id="65393"/>
    <lineage>
        <taxon>Bacteria</taxon>
        <taxon>Bacillati</taxon>
        <taxon>Cyanobacteriota</taxon>
        <taxon>Cyanophyceae</taxon>
        <taxon>Oscillatoriophycideae</taxon>
        <taxon>Chroococcales</taxon>
        <taxon>Aphanothecaceae</taxon>
        <taxon>Gloeothece</taxon>
        <taxon>Gloeothece citriformis</taxon>
    </lineage>
</organism>
<evidence type="ECO:0000313" key="2">
    <source>
        <dbReference type="Proteomes" id="UP000002384"/>
    </source>
</evidence>
<reference evidence="2" key="1">
    <citation type="journal article" date="2011" name="MBio">
        <title>Novel metabolic attributes of the genus Cyanothece, comprising a group of unicellular nitrogen-fixing Cyanobacteria.</title>
        <authorList>
            <person name="Bandyopadhyay A."/>
            <person name="Elvitigala T."/>
            <person name="Welsh E."/>
            <person name="Stockel J."/>
            <person name="Liberton M."/>
            <person name="Min H."/>
            <person name="Sherman L.A."/>
            <person name="Pakrasi H.B."/>
        </authorList>
    </citation>
    <scope>NUCLEOTIDE SEQUENCE [LARGE SCALE GENOMIC DNA]</scope>
    <source>
        <strain evidence="2">PCC 7424</strain>
    </source>
</reference>
<protein>
    <submittedName>
        <fullName evidence="1">Uncharacterized protein</fullName>
    </submittedName>
</protein>
<sequence length="51" mass="5577">MSRVGIAHLNPIINRLICVGLDFVPAGAERASTQPTDCFHYQLSIDHASLK</sequence>
<dbReference type="AlphaFoldDB" id="B7KC56"/>
<dbReference type="KEGG" id="cyc:PCC7424_0413"/>
<dbReference type="HOGENOM" id="CLU_3097969_0_0_3"/>